<feature type="transmembrane region" description="Helical" evidence="1">
    <location>
        <begin position="33"/>
        <end position="49"/>
    </location>
</feature>
<dbReference type="InterPro" id="IPR050879">
    <property type="entry name" value="Acyltransferase_3"/>
</dbReference>
<dbReference type="PANTHER" id="PTHR23028:SF53">
    <property type="entry name" value="ACYL_TRANSF_3 DOMAIN-CONTAINING PROTEIN"/>
    <property type="match status" value="1"/>
</dbReference>
<feature type="domain" description="Acyltransferase 3" evidence="2">
    <location>
        <begin position="29"/>
        <end position="356"/>
    </location>
</feature>
<dbReference type="Pfam" id="PF01757">
    <property type="entry name" value="Acyl_transf_3"/>
    <property type="match status" value="1"/>
</dbReference>
<proteinExistence type="predicted"/>
<keyword evidence="1" id="KW-1133">Transmembrane helix</keyword>
<dbReference type="EMBL" id="SACO01000009">
    <property type="protein sequence ID" value="RVU04306.1"/>
    <property type="molecule type" value="Genomic_DNA"/>
</dbReference>
<dbReference type="OrthoDB" id="9796461at2"/>
<keyword evidence="1" id="KW-0812">Transmembrane</keyword>
<evidence type="ECO:0000259" key="3">
    <source>
        <dbReference type="Pfam" id="PF19040"/>
    </source>
</evidence>
<dbReference type="Pfam" id="PF19040">
    <property type="entry name" value="SGNH"/>
    <property type="match status" value="1"/>
</dbReference>
<name>A0A437N312_9SPHN</name>
<dbReference type="RefSeq" id="WP_127710004.1">
    <property type="nucleotide sequence ID" value="NZ_SACO01000009.1"/>
</dbReference>
<evidence type="ECO:0000259" key="2">
    <source>
        <dbReference type="Pfam" id="PF01757"/>
    </source>
</evidence>
<dbReference type="AlphaFoldDB" id="A0A437N312"/>
<dbReference type="GO" id="GO:0016020">
    <property type="term" value="C:membrane"/>
    <property type="evidence" value="ECO:0007669"/>
    <property type="project" value="TreeGrafter"/>
</dbReference>
<keyword evidence="4" id="KW-0808">Transferase</keyword>
<evidence type="ECO:0000313" key="4">
    <source>
        <dbReference type="EMBL" id="RVU04306.1"/>
    </source>
</evidence>
<feature type="transmembrane region" description="Helical" evidence="1">
    <location>
        <begin position="375"/>
        <end position="394"/>
    </location>
</feature>
<keyword evidence="4" id="KW-0012">Acyltransferase</keyword>
<feature type="transmembrane region" description="Helical" evidence="1">
    <location>
        <begin position="296"/>
        <end position="317"/>
    </location>
</feature>
<gene>
    <name evidence="4" type="ORF">EOE18_12510</name>
</gene>
<feature type="transmembrane region" description="Helical" evidence="1">
    <location>
        <begin position="157"/>
        <end position="177"/>
    </location>
</feature>
<keyword evidence="1" id="KW-0472">Membrane</keyword>
<feature type="transmembrane region" description="Helical" evidence="1">
    <location>
        <begin position="268"/>
        <end position="289"/>
    </location>
</feature>
<evidence type="ECO:0000313" key="5">
    <source>
        <dbReference type="Proteomes" id="UP000282837"/>
    </source>
</evidence>
<feature type="transmembrane region" description="Helical" evidence="1">
    <location>
        <begin position="96"/>
        <end position="116"/>
    </location>
</feature>
<dbReference type="GO" id="GO:0009103">
    <property type="term" value="P:lipopolysaccharide biosynthetic process"/>
    <property type="evidence" value="ECO:0007669"/>
    <property type="project" value="TreeGrafter"/>
</dbReference>
<evidence type="ECO:0000256" key="1">
    <source>
        <dbReference type="SAM" id="Phobius"/>
    </source>
</evidence>
<comment type="caution">
    <text evidence="4">The sequence shown here is derived from an EMBL/GenBank/DDBJ whole genome shotgun (WGS) entry which is preliminary data.</text>
</comment>
<feature type="transmembrane region" description="Helical" evidence="1">
    <location>
        <begin position="337"/>
        <end position="355"/>
    </location>
</feature>
<sequence>MKYRKMGHASVDFIKSVMSKTLSSIEHRKDIDGLRCVAVMAVLLNHFTFGPTGGGFVGVDIFYVISGYLITGILQKEIDRSGTVSIIGFYERRARRIMPAFFATVMICLLYGYAVLMPSEYFLLGKQAIFSTMFVSNIFLYLTTDYFSDLSVTLPLLHTWSLAVEEQFYIFFPIVFLMMKRSCGKTTPLILWLLAILSLALSQWQVLNDKDAAFYLLPARAWELLVGSLLAVGAVPLVAARIWREMASATGFILIAIGVLMYDRNTPFPGVTALLPCLGTGLIIWSGSLRETTPTLVARALSVAPVQFVGLISYSLYIIHWPIVVFYRMQVHYSLNLMDKCILLISSITLATLLWRWVETPFRNKLLAGDRRGIFRFSCAGMAVTAAISGAVLLTKGAESRLTPEQVRIASYLDYDDTEQFRRGRCFITYREQFAKDYDRAHCLQPEPDRPNYVIFGDSHAADLWTGLNQVFPDKHFMQATVAGCSWNVYGVDRNCRELFDFFEKQWHPDQRIDGVILSFRWNPKLKDQIPRYVALARRLSGKVYYVGPSVEYNFSLPRVLVKSAMKNAPELVARDRAFMGALGPRERDEQIKSAVLTAGASYVSAYDALCPRDQCATLTSDRVPVQFDYGHLTSGGAILVAKAWKDGGTFP</sequence>
<dbReference type="GO" id="GO:0016747">
    <property type="term" value="F:acyltransferase activity, transferring groups other than amino-acyl groups"/>
    <property type="evidence" value="ECO:0007669"/>
    <property type="project" value="InterPro"/>
</dbReference>
<feature type="transmembrane region" description="Helical" evidence="1">
    <location>
        <begin position="219"/>
        <end position="239"/>
    </location>
</feature>
<accession>A0A437N312</accession>
<keyword evidence="5" id="KW-1185">Reference proteome</keyword>
<dbReference type="Proteomes" id="UP000282837">
    <property type="component" value="Unassembled WGS sequence"/>
</dbReference>
<feature type="domain" description="SGNH" evidence="3">
    <location>
        <begin position="438"/>
        <end position="646"/>
    </location>
</feature>
<reference evidence="4 5" key="1">
    <citation type="submission" date="2019-01" db="EMBL/GenBank/DDBJ databases">
        <authorList>
            <person name="Chen W.-M."/>
        </authorList>
    </citation>
    <scope>NUCLEOTIDE SEQUENCE [LARGE SCALE GENOMIC DNA]</scope>
    <source>
        <strain evidence="4 5">FSY-9</strain>
    </source>
</reference>
<protein>
    <submittedName>
        <fullName evidence="4">Acyltransferase</fullName>
    </submittedName>
</protein>
<organism evidence="4 5">
    <name type="scientific">Novosphingobium umbonatum</name>
    <dbReference type="NCBI Taxonomy" id="1908524"/>
    <lineage>
        <taxon>Bacteria</taxon>
        <taxon>Pseudomonadati</taxon>
        <taxon>Pseudomonadota</taxon>
        <taxon>Alphaproteobacteria</taxon>
        <taxon>Sphingomonadales</taxon>
        <taxon>Sphingomonadaceae</taxon>
        <taxon>Novosphingobium</taxon>
    </lineage>
</organism>
<dbReference type="InterPro" id="IPR002656">
    <property type="entry name" value="Acyl_transf_3_dom"/>
</dbReference>
<dbReference type="PANTHER" id="PTHR23028">
    <property type="entry name" value="ACETYLTRANSFERASE"/>
    <property type="match status" value="1"/>
</dbReference>
<dbReference type="InterPro" id="IPR043968">
    <property type="entry name" value="SGNH"/>
</dbReference>
<feature type="transmembrane region" description="Helical" evidence="1">
    <location>
        <begin position="189"/>
        <end position="207"/>
    </location>
</feature>